<keyword evidence="3" id="KW-1185">Reference proteome</keyword>
<reference evidence="2 3" key="1">
    <citation type="journal article" date="2014" name="PLoS ONE">
        <title>Global Analysis of Gene Expression Profiles in Physic Nut (Jatropha curcas L.) Seedlings Exposed to Salt Stress.</title>
        <authorList>
            <person name="Zhang L."/>
            <person name="Zhang C."/>
            <person name="Wu P."/>
            <person name="Chen Y."/>
            <person name="Li M."/>
            <person name="Jiang H."/>
            <person name="Wu G."/>
        </authorList>
    </citation>
    <scope>NUCLEOTIDE SEQUENCE [LARGE SCALE GENOMIC DNA]</scope>
    <source>
        <strain evidence="3">cv. GZQX0401</strain>
        <tissue evidence="2">Young leaves</tissue>
    </source>
</reference>
<sequence>MARGREHKAIERYKDLIHEVKSKGKEPYVNDHVWERWNWIRATPKQVKKSAQQFKNRRTEKGGVGPGPSCHTRGSICHSKHKKRMSYTITEIHQHLCIRPTPPTDPPAIDQTDIISTHDPISRDEVDPVGDIRLSDDQPIGDQSQDP</sequence>
<organism evidence="2 3">
    <name type="scientific">Jatropha curcas</name>
    <name type="common">Barbados nut</name>
    <dbReference type="NCBI Taxonomy" id="180498"/>
    <lineage>
        <taxon>Eukaryota</taxon>
        <taxon>Viridiplantae</taxon>
        <taxon>Streptophyta</taxon>
        <taxon>Embryophyta</taxon>
        <taxon>Tracheophyta</taxon>
        <taxon>Spermatophyta</taxon>
        <taxon>Magnoliopsida</taxon>
        <taxon>eudicotyledons</taxon>
        <taxon>Gunneridae</taxon>
        <taxon>Pentapetalae</taxon>
        <taxon>rosids</taxon>
        <taxon>fabids</taxon>
        <taxon>Malpighiales</taxon>
        <taxon>Euphorbiaceae</taxon>
        <taxon>Crotonoideae</taxon>
        <taxon>Jatropheae</taxon>
        <taxon>Jatropha</taxon>
    </lineage>
</organism>
<dbReference type="Proteomes" id="UP000027138">
    <property type="component" value="Unassembled WGS sequence"/>
</dbReference>
<dbReference type="EMBL" id="KK914589">
    <property type="protein sequence ID" value="KDP32216.1"/>
    <property type="molecule type" value="Genomic_DNA"/>
</dbReference>
<name>A0A067K7N3_JATCU</name>
<accession>A0A067K7N3</accession>
<gene>
    <name evidence="2" type="ORF">JCGZ_13823</name>
</gene>
<proteinExistence type="predicted"/>
<feature type="region of interest" description="Disordered" evidence="1">
    <location>
        <begin position="53"/>
        <end position="81"/>
    </location>
</feature>
<dbReference type="AlphaFoldDB" id="A0A067K7N3"/>
<evidence type="ECO:0000313" key="3">
    <source>
        <dbReference type="Proteomes" id="UP000027138"/>
    </source>
</evidence>
<feature type="region of interest" description="Disordered" evidence="1">
    <location>
        <begin position="97"/>
        <end position="147"/>
    </location>
</feature>
<evidence type="ECO:0000313" key="2">
    <source>
        <dbReference type="EMBL" id="KDP32216.1"/>
    </source>
</evidence>
<protein>
    <submittedName>
        <fullName evidence="2">Uncharacterized protein</fullName>
    </submittedName>
</protein>
<evidence type="ECO:0000256" key="1">
    <source>
        <dbReference type="SAM" id="MobiDB-lite"/>
    </source>
</evidence>